<dbReference type="Proteomes" id="UP000773850">
    <property type="component" value="Unassembled WGS sequence"/>
</dbReference>
<protein>
    <submittedName>
        <fullName evidence="1">Retron-type RNA-directed DNA polymerase</fullName>
    </submittedName>
</protein>
<name>A0ABQ7HJ74_GEOSE</name>
<keyword evidence="1" id="KW-0808">Transferase</keyword>
<reference evidence="1 2" key="1">
    <citation type="submission" date="2016-03" db="EMBL/GenBank/DDBJ databases">
        <title>Spore heat resistance.</title>
        <authorList>
            <person name="Boekhorst J."/>
            <person name="Berendsen E.M."/>
            <person name="Wells-Bennik M.H."/>
            <person name="Kuipers O.P."/>
        </authorList>
    </citation>
    <scope>NUCLEOTIDE SEQUENCE [LARGE SCALE GENOMIC DNA]</scope>
    <source>
        <strain evidence="1 2">GS8</strain>
    </source>
</reference>
<keyword evidence="1" id="KW-0695">RNA-directed DNA polymerase</keyword>
<dbReference type="InterPro" id="IPR003615">
    <property type="entry name" value="HNH_nuc"/>
</dbReference>
<keyword evidence="1" id="KW-0548">Nucleotidyltransferase</keyword>
<keyword evidence="2" id="KW-1185">Reference proteome</keyword>
<dbReference type="Gene3D" id="1.10.30.50">
    <property type="match status" value="1"/>
</dbReference>
<evidence type="ECO:0000313" key="1">
    <source>
        <dbReference type="EMBL" id="KAF6512258.1"/>
    </source>
</evidence>
<dbReference type="RefSeq" id="WP_033012180.1">
    <property type="nucleotide sequence ID" value="NZ_JARMSK010000148.1"/>
</dbReference>
<gene>
    <name evidence="1" type="ORF">GS8_557</name>
</gene>
<sequence length="125" mass="14583">MKVNKLVVKSEQDLRNCLDLLYQEAKKGKHFYGMLELLQNDVVILEAIRHRDKGKCKICAVYLSPGNFHCHHIDPSKPLSEINKTVNLVSLCNQCHRLVHSNQEPPFTERKMIDKLTEYRNKLKI</sequence>
<organism evidence="1 2">
    <name type="scientific">Geobacillus stearothermophilus</name>
    <name type="common">Bacillus stearothermophilus</name>
    <dbReference type="NCBI Taxonomy" id="1422"/>
    <lineage>
        <taxon>Bacteria</taxon>
        <taxon>Bacillati</taxon>
        <taxon>Bacillota</taxon>
        <taxon>Bacilli</taxon>
        <taxon>Bacillales</taxon>
        <taxon>Anoxybacillaceae</taxon>
        <taxon>Geobacillus</taxon>
    </lineage>
</organism>
<comment type="caution">
    <text evidence="1">The sequence shown here is derived from an EMBL/GenBank/DDBJ whole genome shotgun (WGS) entry which is preliminary data.</text>
</comment>
<dbReference type="GO" id="GO:0003964">
    <property type="term" value="F:RNA-directed DNA polymerase activity"/>
    <property type="evidence" value="ECO:0007669"/>
    <property type="project" value="UniProtKB-KW"/>
</dbReference>
<evidence type="ECO:0000313" key="2">
    <source>
        <dbReference type="Proteomes" id="UP000773850"/>
    </source>
</evidence>
<dbReference type="EMBL" id="LUCS01000009">
    <property type="protein sequence ID" value="KAF6512258.1"/>
    <property type="molecule type" value="Genomic_DNA"/>
</dbReference>
<proteinExistence type="predicted"/>
<accession>A0ABQ7HJ74</accession>
<dbReference type="CDD" id="cd00085">
    <property type="entry name" value="HNHc"/>
    <property type="match status" value="1"/>
</dbReference>